<evidence type="ECO:0000256" key="6">
    <source>
        <dbReference type="RuleBase" id="RU364089"/>
    </source>
</evidence>
<comment type="similarity">
    <text evidence="2 6">Belongs to the peptidase C69 family.</text>
</comment>
<evidence type="ECO:0000313" key="8">
    <source>
        <dbReference type="Proteomes" id="UP000510886"/>
    </source>
</evidence>
<dbReference type="Pfam" id="PF03577">
    <property type="entry name" value="Peptidase_C69"/>
    <property type="match status" value="1"/>
</dbReference>
<dbReference type="RefSeq" id="WP_180849628.1">
    <property type="nucleotide sequence ID" value="NZ_CP047418.1"/>
</dbReference>
<dbReference type="EMBL" id="CP047418">
    <property type="protein sequence ID" value="QLL77905.1"/>
    <property type="molecule type" value="Genomic_DNA"/>
</dbReference>
<sequence>MASNRYEFSACTSVLVGKKATVDGSTLIARNEDFKSAWPKHLVIHPHEEFANEQKFVAQDNGFTTTLPTVKGKYTATPEWTAENGLIEEDGINEYGVAMSATESTYANDQVLAVDPLVETGINEGSVVTVVLPYAHSAREGVAILGKIVETNGAAETNGMLFSDQDEVWYMEIGSGHHWVAQRIPDDCYAVAANQMAIQEIDFDDPDNFMFSPTIREFVAQNHLNTAREGFNFRKIFGTQTLSDEVYSTPRVWFAQQYLNADTPNTPMSEDLPFIRKADRLIQVADVEYILGSHFQRTPYDLLGKGPESGKFRPISLAKTQESHILQIRPDMPIEVGGLHWLSLGVTAQSVYVPLYAGATDVHPAYKVGTKDYSPDSAYWTYKLAGILVDPHYHEFGEDLQETQHKLRIKFGQMVREADQKALQMEPAERTKFLTDQSIKMQQTGLDAMNKLISVLVTKSTDLSPLNYNTDLNL</sequence>
<dbReference type="Proteomes" id="UP000510886">
    <property type="component" value="Chromosome"/>
</dbReference>
<evidence type="ECO:0000313" key="7">
    <source>
        <dbReference type="EMBL" id="QLL77905.1"/>
    </source>
</evidence>
<proteinExistence type="inferred from homology"/>
<dbReference type="PANTHER" id="PTHR12994:SF17">
    <property type="entry name" value="LD30995P"/>
    <property type="match status" value="1"/>
</dbReference>
<dbReference type="KEGG" id="lsw:GTO87_04365"/>
<dbReference type="Gene3D" id="3.60.60.10">
    <property type="entry name" value="Penicillin V Acylase, Chain A"/>
    <property type="match status" value="1"/>
</dbReference>
<keyword evidence="5 6" id="KW-0224">Dipeptidase</keyword>
<name>A0A7H9EL57_9LACO</name>
<evidence type="ECO:0000256" key="1">
    <source>
        <dbReference type="ARBA" id="ARBA00001670"/>
    </source>
</evidence>
<dbReference type="InterPro" id="IPR047804">
    <property type="entry name" value="C69_dipept_A-like"/>
</dbReference>
<dbReference type="EC" id="3.4.-.-" evidence="6"/>
<dbReference type="AlphaFoldDB" id="A0A7H9EL57"/>
<evidence type="ECO:0000256" key="2">
    <source>
        <dbReference type="ARBA" id="ARBA00007225"/>
    </source>
</evidence>
<comment type="catalytic activity">
    <reaction evidence="1">
        <text>an L-aminoacyl-L-amino acid + H2O = 2 an L-alpha-amino acid</text>
        <dbReference type="Rhea" id="RHEA:48940"/>
        <dbReference type="ChEBI" id="CHEBI:15377"/>
        <dbReference type="ChEBI" id="CHEBI:59869"/>
        <dbReference type="ChEBI" id="CHEBI:77460"/>
        <dbReference type="EC" id="3.4.13.19"/>
    </reaction>
</comment>
<organism evidence="7 8">
    <name type="scientific">Ligilactobacillus saerimneri</name>
    <dbReference type="NCBI Taxonomy" id="228229"/>
    <lineage>
        <taxon>Bacteria</taxon>
        <taxon>Bacillati</taxon>
        <taxon>Bacillota</taxon>
        <taxon>Bacilli</taxon>
        <taxon>Lactobacillales</taxon>
        <taxon>Lactobacillaceae</taxon>
        <taxon>Ligilactobacillus</taxon>
    </lineage>
</organism>
<protein>
    <recommendedName>
        <fullName evidence="6">Dipeptidase</fullName>
        <ecNumber evidence="6">3.4.-.-</ecNumber>
    </recommendedName>
</protein>
<dbReference type="InterPro" id="IPR005322">
    <property type="entry name" value="Peptidase_C69"/>
</dbReference>
<dbReference type="PANTHER" id="PTHR12994">
    <property type="entry name" value="SECERNIN"/>
    <property type="match status" value="1"/>
</dbReference>
<evidence type="ECO:0000256" key="5">
    <source>
        <dbReference type="ARBA" id="ARBA00022997"/>
    </source>
</evidence>
<accession>A0A7H9EL57</accession>
<dbReference type="GO" id="GO:0006508">
    <property type="term" value="P:proteolysis"/>
    <property type="evidence" value="ECO:0007669"/>
    <property type="project" value="UniProtKB-KW"/>
</dbReference>
<reference evidence="7 8" key="1">
    <citation type="submission" date="2020-01" db="EMBL/GenBank/DDBJ databases">
        <title>Complete and circular genome sequences of six lactobacillus isolates from horses.</title>
        <authorList>
            <person name="Hassan H.M."/>
        </authorList>
    </citation>
    <scope>NUCLEOTIDE SEQUENCE [LARGE SCALE GENOMIC DNA]</scope>
    <source>
        <strain evidence="7 8">1A</strain>
    </source>
</reference>
<gene>
    <name evidence="7" type="ORF">GTO87_04365</name>
</gene>
<dbReference type="GO" id="GO:0070004">
    <property type="term" value="F:cysteine-type exopeptidase activity"/>
    <property type="evidence" value="ECO:0007669"/>
    <property type="project" value="InterPro"/>
</dbReference>
<keyword evidence="3 6" id="KW-0645">Protease</keyword>
<dbReference type="GO" id="GO:0016805">
    <property type="term" value="F:dipeptidase activity"/>
    <property type="evidence" value="ECO:0007669"/>
    <property type="project" value="UniProtKB-KW"/>
</dbReference>
<dbReference type="NCBIfam" id="NF033678">
    <property type="entry name" value="C69_fam_dipept"/>
    <property type="match status" value="1"/>
</dbReference>
<keyword evidence="4 6" id="KW-0378">Hydrolase</keyword>
<evidence type="ECO:0000256" key="3">
    <source>
        <dbReference type="ARBA" id="ARBA00022670"/>
    </source>
</evidence>
<evidence type="ECO:0000256" key="4">
    <source>
        <dbReference type="ARBA" id="ARBA00022801"/>
    </source>
</evidence>